<protein>
    <recommendedName>
        <fullName evidence="4">DUF3857 domain-containing protein</fullName>
    </recommendedName>
</protein>
<dbReference type="Gene3D" id="2.60.40.3140">
    <property type="match status" value="1"/>
</dbReference>
<dbReference type="Proteomes" id="UP001597201">
    <property type="component" value="Unassembled WGS sequence"/>
</dbReference>
<dbReference type="Gene3D" id="3.10.620.30">
    <property type="match status" value="1"/>
</dbReference>
<dbReference type="EMBL" id="JBHTMY010000003">
    <property type="protein sequence ID" value="MFD1316004.1"/>
    <property type="molecule type" value="Genomic_DNA"/>
</dbReference>
<dbReference type="RefSeq" id="WP_377178716.1">
    <property type="nucleotide sequence ID" value="NZ_JBHTMY010000003.1"/>
</dbReference>
<feature type="signal peptide" evidence="1">
    <location>
        <begin position="1"/>
        <end position="21"/>
    </location>
</feature>
<feature type="chain" id="PRO_5045772384" description="DUF3857 domain-containing protein" evidence="1">
    <location>
        <begin position="22"/>
        <end position="651"/>
    </location>
</feature>
<gene>
    <name evidence="2" type="ORF">ACFQ39_10275</name>
</gene>
<comment type="caution">
    <text evidence="2">The sequence shown here is derived from an EMBL/GenBank/DDBJ whole genome shotgun (WGS) entry which is preliminary data.</text>
</comment>
<keyword evidence="1" id="KW-0732">Signal</keyword>
<evidence type="ECO:0000256" key="1">
    <source>
        <dbReference type="SAM" id="SignalP"/>
    </source>
</evidence>
<organism evidence="2 3">
    <name type="scientific">Namhaeicola litoreus</name>
    <dbReference type="NCBI Taxonomy" id="1052145"/>
    <lineage>
        <taxon>Bacteria</taxon>
        <taxon>Pseudomonadati</taxon>
        <taxon>Bacteroidota</taxon>
        <taxon>Flavobacteriia</taxon>
        <taxon>Flavobacteriales</taxon>
        <taxon>Flavobacteriaceae</taxon>
        <taxon>Namhaeicola</taxon>
    </lineage>
</organism>
<accession>A0ABW3Y2E0</accession>
<evidence type="ECO:0000313" key="2">
    <source>
        <dbReference type="EMBL" id="MFD1316004.1"/>
    </source>
</evidence>
<sequence length="651" mass="74942">MKLLRLWIILLLLGISCNAQNVIPKFGSVSMEEMNMPSYPNDTTANALVLFEQCDVKFVPQNNRIHLETTIYKKIKIFNKEGVDYGNVSVKIYDDQKGGMEIVQKIKGITHSPGEPDHYLSPKNIFQNKIDDHWHEVVFTLPNIKEGSVLEYSYIIESEFFFNLRGWYFQSEIPKLYSEYHALIPAFWNYNGTYTGYYPLSLRDAKLKKNCFDPGNGVDQPCDERTYVMKDIPSFIEDDVYSTSPKNYIAHIEFELAEAFKLDGTSTKYTTTWSDADRKLKSLFDLNKSSLEGYFRKNIPDSLFSNPDPLIKAKSIYHFVQNHYTLDPSKDYIFDDRSLKDMYDSNLGGVPDINLTLLHAMNAAGFDAKIFLSATRSFGRPTKIHPVITDFNYLSVFVNINDRPYFLDASQKLLPFGFLPFECLNQYGRVIDIEDGSFWADIIPNRINATRRTLKLTVNEDGTLEGSANETFTGYEAFIEREKLSNNNLTKSISGHKFEPTNFIVKDFQDLEKPIEENYILRSNSAEIVGNSLYINPFLFSLEENPLKLNRRNYPVDFGYQKTDIYAVEIEFPESFSVTSLPVPINMSIPKNGGSFTSTISHHGNKITLYYKINLLKSIYEVSEYAYLKEFFSQIINFQNSFIILDKTISN</sequence>
<keyword evidence="3" id="KW-1185">Reference proteome</keyword>
<proteinExistence type="predicted"/>
<name>A0ABW3Y2E0_9FLAO</name>
<reference evidence="3" key="1">
    <citation type="journal article" date="2019" name="Int. J. Syst. Evol. Microbiol.">
        <title>The Global Catalogue of Microorganisms (GCM) 10K type strain sequencing project: providing services to taxonomists for standard genome sequencing and annotation.</title>
        <authorList>
            <consortium name="The Broad Institute Genomics Platform"/>
            <consortium name="The Broad Institute Genome Sequencing Center for Infectious Disease"/>
            <person name="Wu L."/>
            <person name="Ma J."/>
        </authorList>
    </citation>
    <scope>NUCLEOTIDE SEQUENCE [LARGE SCALE GENOMIC DNA]</scope>
    <source>
        <strain evidence="3">CCUG 61485</strain>
    </source>
</reference>
<evidence type="ECO:0008006" key="4">
    <source>
        <dbReference type="Google" id="ProtNLM"/>
    </source>
</evidence>
<dbReference type="PROSITE" id="PS51257">
    <property type="entry name" value="PROKAR_LIPOPROTEIN"/>
    <property type="match status" value="1"/>
</dbReference>
<dbReference type="Gene3D" id="2.60.120.1130">
    <property type="match status" value="1"/>
</dbReference>
<evidence type="ECO:0000313" key="3">
    <source>
        <dbReference type="Proteomes" id="UP001597201"/>
    </source>
</evidence>